<feature type="domain" description="60S ribosomal export protein NMD3 SH3" evidence="11">
    <location>
        <begin position="263"/>
        <end position="310"/>
    </location>
</feature>
<dbReference type="GO" id="GO:0000055">
    <property type="term" value="P:ribosomal large subunit export from nucleus"/>
    <property type="evidence" value="ECO:0007669"/>
    <property type="project" value="TreeGrafter"/>
</dbReference>
<evidence type="ECO:0000259" key="9">
    <source>
        <dbReference type="Pfam" id="PF04981"/>
    </source>
</evidence>
<dbReference type="InterPro" id="IPR039768">
    <property type="entry name" value="Nmd3"/>
</dbReference>
<dbReference type="Proteomes" id="UP000038040">
    <property type="component" value="Unplaced"/>
</dbReference>
<accession>A0A0N4UFI9</accession>
<dbReference type="WBParaSite" id="DME_0000620601-mRNA-1">
    <property type="protein sequence ID" value="DME_0000620601-mRNA-1"/>
    <property type="gene ID" value="DME_0000620601"/>
</dbReference>
<dbReference type="Pfam" id="PF04981">
    <property type="entry name" value="NMD3"/>
    <property type="match status" value="1"/>
</dbReference>
<evidence type="ECO:0000313" key="14">
    <source>
        <dbReference type="Proteomes" id="UP000274756"/>
    </source>
</evidence>
<evidence type="ECO:0000313" key="13">
    <source>
        <dbReference type="Proteomes" id="UP000038040"/>
    </source>
</evidence>
<comment type="function">
    <text evidence="1 8">Acts as an adapter for the XPO1/CRM1-mediated export of the 60S ribosomal subunit.</text>
</comment>
<comment type="similarity">
    <text evidence="2 8">Belongs to the NMD3 family.</text>
</comment>
<organism evidence="13 15">
    <name type="scientific">Dracunculus medinensis</name>
    <name type="common">Guinea worm</name>
    <dbReference type="NCBI Taxonomy" id="318479"/>
    <lineage>
        <taxon>Eukaryota</taxon>
        <taxon>Metazoa</taxon>
        <taxon>Ecdysozoa</taxon>
        <taxon>Nematoda</taxon>
        <taxon>Chromadorea</taxon>
        <taxon>Rhabditida</taxon>
        <taxon>Spirurina</taxon>
        <taxon>Dracunculoidea</taxon>
        <taxon>Dracunculidae</taxon>
        <taxon>Dracunculus</taxon>
    </lineage>
</organism>
<evidence type="ECO:0000256" key="3">
    <source>
        <dbReference type="ARBA" id="ARBA00017035"/>
    </source>
</evidence>
<dbReference type="PANTHER" id="PTHR12746">
    <property type="entry name" value="NONSENSE-MEDIATED MRNA DECAY PROTEIN 3"/>
    <property type="match status" value="1"/>
</dbReference>
<keyword evidence="4 8" id="KW-0813">Transport</keyword>
<gene>
    <name evidence="12" type="ORF">DME_LOCUS1103</name>
</gene>
<dbReference type="GO" id="GO:0043023">
    <property type="term" value="F:ribosomal large subunit binding"/>
    <property type="evidence" value="ECO:0007669"/>
    <property type="project" value="InterPro"/>
</dbReference>
<dbReference type="InterPro" id="IPR048898">
    <property type="entry name" value="OB_NMD3"/>
</dbReference>
<reference evidence="15" key="1">
    <citation type="submission" date="2017-02" db="UniProtKB">
        <authorList>
            <consortium name="WormBaseParasite"/>
        </authorList>
    </citation>
    <scope>IDENTIFICATION</scope>
</reference>
<dbReference type="InterPro" id="IPR048899">
    <property type="entry name" value="NMD_SH3"/>
</dbReference>
<dbReference type="AlphaFoldDB" id="A0A0N4UFI9"/>
<dbReference type="GO" id="GO:0005737">
    <property type="term" value="C:cytoplasm"/>
    <property type="evidence" value="ECO:0007669"/>
    <property type="project" value="UniProtKB-SubCell"/>
</dbReference>
<evidence type="ECO:0000256" key="6">
    <source>
        <dbReference type="ARBA" id="ARBA00022927"/>
    </source>
</evidence>
<keyword evidence="5 8" id="KW-0963">Cytoplasm</keyword>
<evidence type="ECO:0000259" key="11">
    <source>
        <dbReference type="Pfam" id="PF21193"/>
    </source>
</evidence>
<dbReference type="GO" id="GO:0005634">
    <property type="term" value="C:nucleus"/>
    <property type="evidence" value="ECO:0007669"/>
    <property type="project" value="UniProtKB-SubCell"/>
</dbReference>
<proteinExistence type="inferred from homology"/>
<evidence type="ECO:0000256" key="2">
    <source>
        <dbReference type="ARBA" id="ARBA00009794"/>
    </source>
</evidence>
<feature type="domain" description="60S ribosomal export protein NMD3 OB-fold" evidence="10">
    <location>
        <begin position="328"/>
        <end position="422"/>
    </location>
</feature>
<evidence type="ECO:0000256" key="5">
    <source>
        <dbReference type="ARBA" id="ARBA00022490"/>
    </source>
</evidence>
<dbReference type="GO" id="GO:0015031">
    <property type="term" value="P:protein transport"/>
    <property type="evidence" value="ECO:0007669"/>
    <property type="project" value="UniProtKB-KW"/>
</dbReference>
<dbReference type="EMBL" id="UYYG01000013">
    <property type="protein sequence ID" value="VDN51130.1"/>
    <property type="molecule type" value="Genomic_DNA"/>
</dbReference>
<name>A0A0N4UFI9_DRAME</name>
<keyword evidence="14" id="KW-1185">Reference proteome</keyword>
<feature type="domain" description="Nmd3 N-terminal" evidence="9">
    <location>
        <begin position="18"/>
        <end position="260"/>
    </location>
</feature>
<dbReference type="OrthoDB" id="203821at2759"/>
<evidence type="ECO:0000256" key="4">
    <source>
        <dbReference type="ARBA" id="ARBA00022448"/>
    </source>
</evidence>
<comment type="subcellular location">
    <subcellularLocation>
        <location evidence="8">Cytoplasm</location>
    </subcellularLocation>
    <subcellularLocation>
        <location evidence="8">Nucleus</location>
    </subcellularLocation>
</comment>
<evidence type="ECO:0000313" key="15">
    <source>
        <dbReference type="WBParaSite" id="DME_0000620601-mRNA-1"/>
    </source>
</evidence>
<dbReference type="Pfam" id="PF21192">
    <property type="entry name" value="OB_NMD3"/>
    <property type="match status" value="1"/>
</dbReference>
<evidence type="ECO:0000256" key="8">
    <source>
        <dbReference type="RuleBase" id="RU364108"/>
    </source>
</evidence>
<dbReference type="InterPro" id="IPR007064">
    <property type="entry name" value="Nmd3_N"/>
</dbReference>
<dbReference type="STRING" id="318479.A0A0N4UFI9"/>
<evidence type="ECO:0000259" key="10">
    <source>
        <dbReference type="Pfam" id="PF21192"/>
    </source>
</evidence>
<dbReference type="Pfam" id="PF21193">
    <property type="entry name" value="NMD_SH3"/>
    <property type="match status" value="1"/>
</dbReference>
<protein>
    <recommendedName>
        <fullName evidence="3 8">60S ribosomal export protein NMD3</fullName>
    </recommendedName>
</protein>
<reference evidence="12 14" key="2">
    <citation type="submission" date="2018-11" db="EMBL/GenBank/DDBJ databases">
        <authorList>
            <consortium name="Pathogen Informatics"/>
        </authorList>
    </citation>
    <scope>NUCLEOTIDE SEQUENCE [LARGE SCALE GENOMIC DNA]</scope>
</reference>
<keyword evidence="6 8" id="KW-0653">Protein transport</keyword>
<evidence type="ECO:0000256" key="7">
    <source>
        <dbReference type="ARBA" id="ARBA00023242"/>
    </source>
</evidence>
<dbReference type="PANTHER" id="PTHR12746:SF2">
    <property type="entry name" value="60S RIBOSOMAL EXPORT PROTEIN NMD3"/>
    <property type="match status" value="1"/>
</dbReference>
<sequence length="514" mass="59122">MEPLVVRGDEGGAGLILCCECGLSIQPNAANMCVACIRSRIDITEDIPKQNQKFDIGSRFFCLGRLYSCRFCERYLLPPNAWIRAELESKELLSLALKKIKSTLQKVRLVDASFIWTEPHSKRIKVKLTIQKEVLTGAILQQTFVIEYVVLNQMCEDCRKVEAKDYWRACVQIRQKCDFKKTLFYLEQLLLKYGAHTNTTGIKPVSTGIDFYYAKLQDARKLVDFVVSVLPCKYQYAQELISHDTKNSTYDYKHTFCVEVVPVCKDNVICLPRKIAQSLGNMNQFVVCLRVNNVITIIDPSTLQLADINAQAYYRHPFESLCQPKQFTEFYVLDVEDVVDLQREKGHGRISSKHRLVDVWVARADQVGKTDAPIIFTRSHLGNVLKPGDTVLGFDLQNSNVNNKILDSVASDRVPDVILVRKVFDRTMRQKRRKWKLKRIVRDGNIVPDTASVENEFENFMEDLEEDEQLRKRINIYKKTDIVADDDEDYDIPFCPSVGEMLEDLDLNDVEMVD</sequence>
<keyword evidence="7 8" id="KW-0539">Nucleus</keyword>
<dbReference type="Proteomes" id="UP000274756">
    <property type="component" value="Unassembled WGS sequence"/>
</dbReference>
<evidence type="ECO:0000313" key="12">
    <source>
        <dbReference type="EMBL" id="VDN51130.1"/>
    </source>
</evidence>
<evidence type="ECO:0000256" key="1">
    <source>
        <dbReference type="ARBA" id="ARBA00002269"/>
    </source>
</evidence>